<sequence length="51" mass="5675">MRCEVRCSFATWSPSLEYAAPARNYTILPLAQSIILQSIVTAKLVVPPLVR</sequence>
<evidence type="ECO:0000313" key="3">
    <source>
        <dbReference type="Proteomes" id="UP001295794"/>
    </source>
</evidence>
<comment type="caution">
    <text evidence="2">The sequence shown here is derived from an EMBL/GenBank/DDBJ whole genome shotgun (WGS) entry which is preliminary data.</text>
</comment>
<evidence type="ECO:0000313" key="2">
    <source>
        <dbReference type="EMBL" id="CAK5275274.1"/>
    </source>
</evidence>
<protein>
    <submittedName>
        <fullName evidence="2">Uncharacterized protein</fullName>
    </submittedName>
</protein>
<gene>
    <name evidence="2" type="ORF">MYCIT1_LOCUS22947</name>
    <name evidence="1" type="ORF">MYCIT1_LOCUS2511</name>
</gene>
<accession>A0AAD2K2F2</accession>
<dbReference type="EMBL" id="CAVNYO010000036">
    <property type="protein sequence ID" value="CAK5263199.1"/>
    <property type="molecule type" value="Genomic_DNA"/>
</dbReference>
<dbReference type="EMBL" id="CAVNYO010000405">
    <property type="protein sequence ID" value="CAK5275274.1"/>
    <property type="molecule type" value="Genomic_DNA"/>
</dbReference>
<organism evidence="2 3">
    <name type="scientific">Mycena citricolor</name>
    <dbReference type="NCBI Taxonomy" id="2018698"/>
    <lineage>
        <taxon>Eukaryota</taxon>
        <taxon>Fungi</taxon>
        <taxon>Dikarya</taxon>
        <taxon>Basidiomycota</taxon>
        <taxon>Agaricomycotina</taxon>
        <taxon>Agaricomycetes</taxon>
        <taxon>Agaricomycetidae</taxon>
        <taxon>Agaricales</taxon>
        <taxon>Marasmiineae</taxon>
        <taxon>Mycenaceae</taxon>
        <taxon>Mycena</taxon>
    </lineage>
</organism>
<evidence type="ECO:0000313" key="1">
    <source>
        <dbReference type="EMBL" id="CAK5263199.1"/>
    </source>
</evidence>
<dbReference type="Proteomes" id="UP001295794">
    <property type="component" value="Unassembled WGS sequence"/>
</dbReference>
<keyword evidence="3" id="KW-1185">Reference proteome</keyword>
<dbReference type="AlphaFoldDB" id="A0AAD2K2F2"/>
<feature type="non-terminal residue" evidence="2">
    <location>
        <position position="51"/>
    </location>
</feature>
<name>A0AAD2K2F2_9AGAR</name>
<reference evidence="2" key="1">
    <citation type="submission" date="2023-11" db="EMBL/GenBank/DDBJ databases">
        <authorList>
            <person name="De Vega J J."/>
            <person name="De Vega J J."/>
        </authorList>
    </citation>
    <scope>NUCLEOTIDE SEQUENCE</scope>
</reference>
<proteinExistence type="predicted"/>